<dbReference type="Proteomes" id="UP001165160">
    <property type="component" value="Unassembled WGS sequence"/>
</dbReference>
<comment type="caution">
    <text evidence="2">The sequence shown here is derived from an EMBL/GenBank/DDBJ whole genome shotgun (WGS) entry which is preliminary data.</text>
</comment>
<evidence type="ECO:0000313" key="3">
    <source>
        <dbReference type="Proteomes" id="UP001165160"/>
    </source>
</evidence>
<keyword evidence="3" id="KW-1185">Reference proteome</keyword>
<name>A0A9W7DNC1_9STRA</name>
<dbReference type="EMBL" id="BRXX01000594">
    <property type="protein sequence ID" value="GMH49368.1"/>
    <property type="molecule type" value="Genomic_DNA"/>
</dbReference>
<sequence>MNTLDTLTSRLASPSQSSLHFILIATPWYQYRYSAQIDTIRNHAKATSSSFSTYTGAEYCSSYTQFYTRKLCTVDHILSSSSSSTSSSIVKEGDWIAVQDVDMIVNPKLSLQKSLLNSIIDPALKSQPDLSLILLKRHTNEYCACVYLLKNNSFGRAFLKTWLSTLISTYSSTSDVGVNGDNGVLHQVILSLASPSSSNPCTSLFTPEKYTKKYLPCFHSTLLTLPPSPFIKYLPLTTSYTSEIFYTCVATSCHPTVYSHSSTFFLHGLKDFDQEQFMEESIQIEWVERIDMKRVNEDYEFFKEWRRKKVIGGWVMNGTVFVILGVMLWAVFKKFRSKKKWRRRV</sequence>
<proteinExistence type="predicted"/>
<dbReference type="PANTHER" id="PTHR31562">
    <property type="entry name" value="PROTEIN CBG18972"/>
    <property type="match status" value="1"/>
</dbReference>
<protein>
    <submittedName>
        <fullName evidence="2">Uncharacterized protein</fullName>
    </submittedName>
</protein>
<reference evidence="3" key="1">
    <citation type="journal article" date="2023" name="Commun. Biol.">
        <title>Genome analysis of Parmales, the sister group of diatoms, reveals the evolutionary specialization of diatoms from phago-mixotrophs to photoautotrophs.</title>
        <authorList>
            <person name="Ban H."/>
            <person name="Sato S."/>
            <person name="Yoshikawa S."/>
            <person name="Yamada K."/>
            <person name="Nakamura Y."/>
            <person name="Ichinomiya M."/>
            <person name="Sato N."/>
            <person name="Blanc-Mathieu R."/>
            <person name="Endo H."/>
            <person name="Kuwata A."/>
            <person name="Ogata H."/>
        </authorList>
    </citation>
    <scope>NUCLEOTIDE SEQUENCE [LARGE SCALE GENOMIC DNA]</scope>
    <source>
        <strain evidence="3">NIES 3699</strain>
    </source>
</reference>
<accession>A0A9W7DNC1</accession>
<organism evidence="2 3">
    <name type="scientific">Triparma verrucosa</name>
    <dbReference type="NCBI Taxonomy" id="1606542"/>
    <lineage>
        <taxon>Eukaryota</taxon>
        <taxon>Sar</taxon>
        <taxon>Stramenopiles</taxon>
        <taxon>Ochrophyta</taxon>
        <taxon>Bolidophyceae</taxon>
        <taxon>Parmales</taxon>
        <taxon>Triparmaceae</taxon>
        <taxon>Triparma</taxon>
    </lineage>
</organism>
<evidence type="ECO:0000313" key="2">
    <source>
        <dbReference type="EMBL" id="GMH49368.1"/>
    </source>
</evidence>
<keyword evidence="1" id="KW-0472">Membrane</keyword>
<keyword evidence="1" id="KW-0812">Transmembrane</keyword>
<gene>
    <name evidence="2" type="ORF">TrVE_jg3697</name>
</gene>
<dbReference type="PANTHER" id="PTHR31562:SF4">
    <property type="entry name" value="DUF268 DOMAIN-CONTAINING PROTEIN-RELATED"/>
    <property type="match status" value="1"/>
</dbReference>
<evidence type="ECO:0000256" key="1">
    <source>
        <dbReference type="SAM" id="Phobius"/>
    </source>
</evidence>
<keyword evidence="1" id="KW-1133">Transmembrane helix</keyword>
<dbReference type="AlphaFoldDB" id="A0A9W7DNC1"/>
<feature type="transmembrane region" description="Helical" evidence="1">
    <location>
        <begin position="311"/>
        <end position="332"/>
    </location>
</feature>